<dbReference type="AlphaFoldDB" id="U1YK20"/>
<organism evidence="1 2">
    <name type="scientific">Aneurinibacillus aneurinilyticus ATCC 12856</name>
    <dbReference type="NCBI Taxonomy" id="649747"/>
    <lineage>
        <taxon>Bacteria</taxon>
        <taxon>Bacillati</taxon>
        <taxon>Bacillota</taxon>
        <taxon>Bacilli</taxon>
        <taxon>Bacillales</taxon>
        <taxon>Paenibacillaceae</taxon>
        <taxon>Aneurinibacillus group</taxon>
        <taxon>Aneurinibacillus</taxon>
    </lineage>
</organism>
<reference evidence="1 2" key="1">
    <citation type="submission" date="2013-08" db="EMBL/GenBank/DDBJ databases">
        <authorList>
            <person name="Weinstock G."/>
            <person name="Sodergren E."/>
            <person name="Wylie T."/>
            <person name="Fulton L."/>
            <person name="Fulton R."/>
            <person name="Fronick C."/>
            <person name="O'Laughlin M."/>
            <person name="Godfrey J."/>
            <person name="Miner T."/>
            <person name="Herter B."/>
            <person name="Appelbaum E."/>
            <person name="Cordes M."/>
            <person name="Lek S."/>
            <person name="Wollam A."/>
            <person name="Pepin K.H."/>
            <person name="Palsikar V.B."/>
            <person name="Mitreva M."/>
            <person name="Wilson R.K."/>
        </authorList>
    </citation>
    <scope>NUCLEOTIDE SEQUENCE [LARGE SCALE GENOMIC DNA]</scope>
    <source>
        <strain evidence="1 2">ATCC 12856</strain>
    </source>
</reference>
<evidence type="ECO:0000313" key="2">
    <source>
        <dbReference type="Proteomes" id="UP000016511"/>
    </source>
</evidence>
<name>U1YK20_ANEAE</name>
<accession>U1YK20</accession>
<dbReference type="STRING" id="649747.HMPREF0083_00762"/>
<dbReference type="EMBL" id="AWSJ01000050">
    <property type="protein sequence ID" value="ERI11136.1"/>
    <property type="molecule type" value="Genomic_DNA"/>
</dbReference>
<keyword evidence="2" id="KW-1185">Reference proteome</keyword>
<evidence type="ECO:0000313" key="1">
    <source>
        <dbReference type="EMBL" id="ERI11136.1"/>
    </source>
</evidence>
<proteinExistence type="predicted"/>
<dbReference type="Proteomes" id="UP000016511">
    <property type="component" value="Unassembled WGS sequence"/>
</dbReference>
<comment type="caution">
    <text evidence="1">The sequence shown here is derived from an EMBL/GenBank/DDBJ whole genome shotgun (WGS) entry which is preliminary data.</text>
</comment>
<gene>
    <name evidence="1" type="ORF">HMPREF0083_00762</name>
</gene>
<sequence>MNGIRKVKEGHFIDTWPSSAHMGAIFTSASHGNYHNYCGFLLWHNIQRQK</sequence>
<protein>
    <submittedName>
        <fullName evidence="1">Uncharacterized protein</fullName>
    </submittedName>
</protein>
<dbReference type="HOGENOM" id="CLU_3113980_0_0_9"/>